<evidence type="ECO:0000256" key="1">
    <source>
        <dbReference type="SAM" id="MobiDB-lite"/>
    </source>
</evidence>
<gene>
    <name evidence="2" type="ORF">Vretifemale_20120</name>
</gene>
<accession>A0A8J4D4T4</accession>
<dbReference type="AlphaFoldDB" id="A0A8J4D4T4"/>
<dbReference type="EMBL" id="BNCP01000080">
    <property type="protein sequence ID" value="GIL92607.1"/>
    <property type="molecule type" value="Genomic_DNA"/>
</dbReference>
<comment type="caution">
    <text evidence="2">The sequence shown here is derived from an EMBL/GenBank/DDBJ whole genome shotgun (WGS) entry which is preliminary data.</text>
</comment>
<keyword evidence="3" id="KW-1185">Reference proteome</keyword>
<feature type="region of interest" description="Disordered" evidence="1">
    <location>
        <begin position="1"/>
        <end position="75"/>
    </location>
</feature>
<protein>
    <submittedName>
        <fullName evidence="2">Uncharacterized protein</fullName>
    </submittedName>
</protein>
<dbReference type="OrthoDB" id="514967at2759"/>
<dbReference type="Proteomes" id="UP000747110">
    <property type="component" value="Unassembled WGS sequence"/>
</dbReference>
<evidence type="ECO:0000313" key="2">
    <source>
        <dbReference type="EMBL" id="GIL92607.1"/>
    </source>
</evidence>
<proteinExistence type="predicted"/>
<organism evidence="2 3">
    <name type="scientific">Volvox reticuliferus</name>
    <dbReference type="NCBI Taxonomy" id="1737510"/>
    <lineage>
        <taxon>Eukaryota</taxon>
        <taxon>Viridiplantae</taxon>
        <taxon>Chlorophyta</taxon>
        <taxon>core chlorophytes</taxon>
        <taxon>Chlorophyceae</taxon>
        <taxon>CS clade</taxon>
        <taxon>Chlamydomonadales</taxon>
        <taxon>Volvocaceae</taxon>
        <taxon>Volvox</taxon>
    </lineage>
</organism>
<evidence type="ECO:0000313" key="3">
    <source>
        <dbReference type="Proteomes" id="UP000747110"/>
    </source>
</evidence>
<reference evidence="2" key="1">
    <citation type="journal article" date="2021" name="Proc. Natl. Acad. Sci. U.S.A.">
        <title>Three genomes in the algal genus Volvox reveal the fate of a haploid sex-determining region after a transition to homothallism.</title>
        <authorList>
            <person name="Yamamoto K."/>
            <person name="Hamaji T."/>
            <person name="Kawai-Toyooka H."/>
            <person name="Matsuzaki R."/>
            <person name="Takahashi F."/>
            <person name="Nishimura Y."/>
            <person name="Kawachi M."/>
            <person name="Noguchi H."/>
            <person name="Minakuchi Y."/>
            <person name="Umen J.G."/>
            <person name="Toyoda A."/>
            <person name="Nozaki H."/>
        </authorList>
    </citation>
    <scope>NUCLEOTIDE SEQUENCE</scope>
    <source>
        <strain evidence="2">NIES-3786</strain>
    </source>
</reference>
<feature type="compositionally biased region" description="Basic and acidic residues" evidence="1">
    <location>
        <begin position="19"/>
        <end position="29"/>
    </location>
</feature>
<sequence>MAGGSMELSQLGAAGALDSRMKEEVEMHAGQDTLRGARQSAPADEVVHPSSGVGPGRDKAMTGGALNSDTAFAGSDVVSAGDDARRRKDLVDGLDVANGLEEPGCPADGCKAAGAMSNGCALNGNNNQTAVRRRASAWDQWTRRARTDPFKLHGSELN</sequence>
<name>A0A8J4D4T4_9CHLO</name>